<comment type="caution">
    <text evidence="2">The sequence shown here is derived from an EMBL/GenBank/DDBJ whole genome shotgun (WGS) entry which is preliminary data.</text>
</comment>
<dbReference type="Proteomes" id="UP001286313">
    <property type="component" value="Unassembled WGS sequence"/>
</dbReference>
<evidence type="ECO:0000313" key="2">
    <source>
        <dbReference type="EMBL" id="KAK3852035.1"/>
    </source>
</evidence>
<dbReference type="InterPro" id="IPR039803">
    <property type="entry name" value="MTMR14_PH-GRAM"/>
</dbReference>
<dbReference type="PROSITE" id="PS00383">
    <property type="entry name" value="TYR_PHOSPHATASE_1"/>
    <property type="match status" value="1"/>
</dbReference>
<dbReference type="GO" id="GO:0004438">
    <property type="term" value="F:phosphatidylinositol-3-phosphate phosphatase activity"/>
    <property type="evidence" value="ECO:0007669"/>
    <property type="project" value="InterPro"/>
</dbReference>
<keyword evidence="3" id="KW-1185">Reference proteome</keyword>
<dbReference type="PANTHER" id="PTHR13524:SF2">
    <property type="entry name" value="MYOTUBULARIN-RELATED PROTEIN 14"/>
    <property type="match status" value="1"/>
</dbReference>
<evidence type="ECO:0000256" key="1">
    <source>
        <dbReference type="SAM" id="MobiDB-lite"/>
    </source>
</evidence>
<feature type="region of interest" description="Disordered" evidence="1">
    <location>
        <begin position="495"/>
        <end position="531"/>
    </location>
</feature>
<evidence type="ECO:0000313" key="3">
    <source>
        <dbReference type="Proteomes" id="UP001286313"/>
    </source>
</evidence>
<accession>A0AAE1BK04</accession>
<gene>
    <name evidence="2" type="ORF">Pcinc_041361</name>
</gene>
<dbReference type="InterPro" id="IPR029021">
    <property type="entry name" value="Prot-tyrosine_phosphatase-like"/>
</dbReference>
<feature type="compositionally biased region" description="Low complexity" evidence="1">
    <location>
        <begin position="656"/>
        <end position="669"/>
    </location>
</feature>
<feature type="compositionally biased region" description="Low complexity" evidence="1">
    <location>
        <begin position="557"/>
        <end position="580"/>
    </location>
</feature>
<reference evidence="2" key="1">
    <citation type="submission" date="2023-10" db="EMBL/GenBank/DDBJ databases">
        <title>Genome assemblies of two species of porcelain crab, Petrolisthes cinctipes and Petrolisthes manimaculis (Anomura: Porcellanidae).</title>
        <authorList>
            <person name="Angst P."/>
        </authorList>
    </citation>
    <scope>NUCLEOTIDE SEQUENCE</scope>
    <source>
        <strain evidence="2">PB745_01</strain>
        <tissue evidence="2">Gill</tissue>
    </source>
</reference>
<organism evidence="2 3">
    <name type="scientific">Petrolisthes cinctipes</name>
    <name type="common">Flat porcelain crab</name>
    <dbReference type="NCBI Taxonomy" id="88211"/>
    <lineage>
        <taxon>Eukaryota</taxon>
        <taxon>Metazoa</taxon>
        <taxon>Ecdysozoa</taxon>
        <taxon>Arthropoda</taxon>
        <taxon>Crustacea</taxon>
        <taxon>Multicrustacea</taxon>
        <taxon>Malacostraca</taxon>
        <taxon>Eumalacostraca</taxon>
        <taxon>Eucarida</taxon>
        <taxon>Decapoda</taxon>
        <taxon>Pleocyemata</taxon>
        <taxon>Anomura</taxon>
        <taxon>Galatheoidea</taxon>
        <taxon>Porcellanidae</taxon>
        <taxon>Petrolisthes</taxon>
    </lineage>
</organism>
<proteinExistence type="predicted"/>
<dbReference type="SUPFAM" id="SSF52799">
    <property type="entry name" value="(Phosphotyrosine protein) phosphatases II"/>
    <property type="match status" value="1"/>
</dbReference>
<dbReference type="AlphaFoldDB" id="A0AAE1BK04"/>
<dbReference type="PANTHER" id="PTHR13524">
    <property type="entry name" value="MYOTUBULARIN-RELATED"/>
    <property type="match status" value="1"/>
</dbReference>
<evidence type="ECO:0008006" key="4">
    <source>
        <dbReference type="Google" id="ProtNLM"/>
    </source>
</evidence>
<feature type="compositionally biased region" description="Low complexity" evidence="1">
    <location>
        <begin position="495"/>
        <end position="516"/>
    </location>
</feature>
<dbReference type="InterPro" id="IPR016130">
    <property type="entry name" value="Tyr_Pase_AS"/>
</dbReference>
<feature type="compositionally biased region" description="Basic residues" evidence="1">
    <location>
        <begin position="620"/>
        <end position="630"/>
    </location>
</feature>
<sequence>MSEAEKPHTGIGSKDIEELLIFFSKNTYRAKDTCPTYDVILDKCLELFELDYKCIVVPNPNGELCNSYPTRLIIPETEVVPEGMEESVLPCPLTLASPSVQPQTAAPSFSTVAPSFSAVVSGVPQSTSVAVNGSQTDAAAAMHRKCSLPGEVGRNSSNSSLAGQAETQSDGSRLRELILKAKFARCRARFPVPVILYKGNYLCRSATLSGGPEMYGRSGIEYLFAAATSRQEEEDDDDEVVVTSSDWQLFDRVRSMDIRLLKACSVGVIIDLMVEKKKVKFGMYVTSSEKVDKENRYCDFNIVSLPYPGCEFFKEFRDLGYTADSLYFNWSQAFVDAHLVVPDRSLSARVTHDWSSYRRWDLVRLTQNYLRLLLTYAHEGAQGILLHCISGWDRTPLFLSLLRLSLWADGLIHSSLDHIQILYLTIAYDWLAFGHDLQDRLAKGEEIFFFCFYFLKFMTSEDYTIGRRRHASSDSTSLERLDCVLLEAGDGGLSSAGSSNSLNSSCSSSRSSHPPSLFRTGKTGTGGESDSYGAHLTWPYGSYTGELDFDDLSPNLSRASSTSSSSATAATSSRGAFGRSSFREGDSSSGSGDGKLTVRSSGAVGYSVNRTKTNPDTHHGKPHRPMRSRNGHSESSGESGGTGPEHPETRQVSTSPVAVPVPRRIPVPRQRQESTGSIGSWQIVDEMGSLQDTPGAAAAAAAAASGQLGSAGSRISRVSGVSDLVDSATTIKEEVSLESEESIIVFNRAERLAKVRALFYNLYVSTIGLNAPNGRTDTGLGTLVSNFAQKVGIRQSSSRNT</sequence>
<protein>
    <recommendedName>
        <fullName evidence="4">Myotubularin-related protein 14</fullName>
    </recommendedName>
</protein>
<name>A0AAE1BK04_PETCI</name>
<dbReference type="CDD" id="cd13213">
    <property type="entry name" value="PH-GRAM_MTMR14"/>
    <property type="match status" value="1"/>
</dbReference>
<feature type="region of interest" description="Disordered" evidence="1">
    <location>
        <begin position="556"/>
        <end position="680"/>
    </location>
</feature>
<dbReference type="InterPro" id="IPR039802">
    <property type="entry name" value="MTMR14"/>
</dbReference>
<dbReference type="EMBL" id="JAWQEG010007612">
    <property type="protein sequence ID" value="KAK3852035.1"/>
    <property type="molecule type" value="Genomic_DNA"/>
</dbReference>